<dbReference type="InterPro" id="IPR036259">
    <property type="entry name" value="MFS_trans_sf"/>
</dbReference>
<dbReference type="EMBL" id="JAKELL010000001">
    <property type="protein sequence ID" value="KAH9001429.1"/>
    <property type="molecule type" value="Genomic_DNA"/>
</dbReference>
<evidence type="ECO:0000256" key="3">
    <source>
        <dbReference type="ARBA" id="ARBA00022448"/>
    </source>
</evidence>
<evidence type="ECO:0000256" key="1">
    <source>
        <dbReference type="ARBA" id="ARBA00004141"/>
    </source>
</evidence>
<evidence type="ECO:0000256" key="4">
    <source>
        <dbReference type="ARBA" id="ARBA00022692"/>
    </source>
</evidence>
<dbReference type="Proteomes" id="UP001201163">
    <property type="component" value="Unassembled WGS sequence"/>
</dbReference>
<dbReference type="InterPro" id="IPR003663">
    <property type="entry name" value="Sugar/inositol_transpt"/>
</dbReference>
<evidence type="ECO:0000256" key="8">
    <source>
        <dbReference type="RuleBase" id="RU003346"/>
    </source>
</evidence>
<dbReference type="NCBIfam" id="TIGR00879">
    <property type="entry name" value="SP"/>
    <property type="match status" value="1"/>
</dbReference>
<evidence type="ECO:0000256" key="5">
    <source>
        <dbReference type="ARBA" id="ARBA00022989"/>
    </source>
</evidence>
<dbReference type="PANTHER" id="PTHR23503">
    <property type="entry name" value="SOLUTE CARRIER FAMILY 2"/>
    <property type="match status" value="1"/>
</dbReference>
<evidence type="ECO:0000256" key="6">
    <source>
        <dbReference type="ARBA" id="ARBA00023136"/>
    </source>
</evidence>
<feature type="transmembrane region" description="Helical" evidence="9">
    <location>
        <begin position="96"/>
        <end position="115"/>
    </location>
</feature>
<organism evidence="11 12">
    <name type="scientific">Lactarius akahatsu</name>
    <dbReference type="NCBI Taxonomy" id="416441"/>
    <lineage>
        <taxon>Eukaryota</taxon>
        <taxon>Fungi</taxon>
        <taxon>Dikarya</taxon>
        <taxon>Basidiomycota</taxon>
        <taxon>Agaricomycotina</taxon>
        <taxon>Agaricomycetes</taxon>
        <taxon>Russulales</taxon>
        <taxon>Russulaceae</taxon>
        <taxon>Lactarius</taxon>
    </lineage>
</organism>
<protein>
    <submittedName>
        <fullName evidence="11">General substrate transporter</fullName>
    </submittedName>
</protein>
<feature type="transmembrane region" description="Helical" evidence="9">
    <location>
        <begin position="64"/>
        <end position="84"/>
    </location>
</feature>
<keyword evidence="12" id="KW-1185">Reference proteome</keyword>
<comment type="similarity">
    <text evidence="2 8">Belongs to the major facilitator superfamily. Sugar transporter (TC 2.A.1.1) family.</text>
</comment>
<keyword evidence="5 9" id="KW-1133">Transmembrane helix</keyword>
<feature type="transmembrane region" description="Helical" evidence="9">
    <location>
        <begin position="12"/>
        <end position="30"/>
    </location>
</feature>
<feature type="transmembrane region" description="Helical" evidence="9">
    <location>
        <begin position="121"/>
        <end position="142"/>
    </location>
</feature>
<feature type="transmembrane region" description="Helical" evidence="9">
    <location>
        <begin position="154"/>
        <end position="174"/>
    </location>
</feature>
<feature type="transmembrane region" description="Helical" evidence="9">
    <location>
        <begin position="278"/>
        <end position="299"/>
    </location>
</feature>
<keyword evidence="4 9" id="KW-0812">Transmembrane</keyword>
<sequence>MSEVNAVTKFTSYGWLVCIWALVVPFQYGYHISALNQIQAVLTCRTTPHSSSNGLSTCISMSDATFSLITSMFTVGGFLGSCAASNVMDRRGRKAALQFSGFLVAVGSGLMGVASSTVLLLLGRFLIGCGAGLGLCTVPIFLAEIAPPNIRGSVGVLNQLGIVTGIMITQLLGLRMATPTLWRFVLLFSSFASIVQLCLSQFIVETPVWLKQQGRADDFGDAQRCLFQQRGVISVEGALLDEAGDASQNELDDHWETPRSTSVSVTELLTSRELRRPLVVVSSVMISQQLSGMNVFLYYSNNILSHVLSESGAYVSLGITIVNTLMTFPPILLIDRVGRRQLLLTSVVGALVSLVLTGYGLNTGMMVTSSISIVTFLPNLFCRSFAVGLGPVPFVIVSEVAPPHAVPALSSVALAMNWVANFLVGLAFLPLRNKLSGGDPAKEGRVFYVFAGLLFLCSFVFFRNYRSRI</sequence>
<comment type="catalytic activity">
    <reaction evidence="7">
        <text>myo-inositol(out) + H(+)(out) = myo-inositol(in) + H(+)(in)</text>
        <dbReference type="Rhea" id="RHEA:60364"/>
        <dbReference type="ChEBI" id="CHEBI:15378"/>
        <dbReference type="ChEBI" id="CHEBI:17268"/>
    </reaction>
</comment>
<feature type="transmembrane region" description="Helical" evidence="9">
    <location>
        <begin position="373"/>
        <end position="396"/>
    </location>
</feature>
<dbReference type="SUPFAM" id="SSF103473">
    <property type="entry name" value="MFS general substrate transporter"/>
    <property type="match status" value="1"/>
</dbReference>
<dbReference type="AlphaFoldDB" id="A0AAD4LVG6"/>
<feature type="transmembrane region" description="Helical" evidence="9">
    <location>
        <begin position="180"/>
        <end position="204"/>
    </location>
</feature>
<keyword evidence="6 9" id="KW-0472">Membrane</keyword>
<dbReference type="GO" id="GO:0015149">
    <property type="term" value="F:hexose transmembrane transporter activity"/>
    <property type="evidence" value="ECO:0007669"/>
    <property type="project" value="TreeGrafter"/>
</dbReference>
<dbReference type="InterPro" id="IPR005828">
    <property type="entry name" value="MFS_sugar_transport-like"/>
</dbReference>
<dbReference type="Pfam" id="PF00083">
    <property type="entry name" value="Sugar_tr"/>
    <property type="match status" value="1"/>
</dbReference>
<keyword evidence="3 8" id="KW-0813">Transport</keyword>
<evidence type="ECO:0000256" key="7">
    <source>
        <dbReference type="ARBA" id="ARBA00049119"/>
    </source>
</evidence>
<evidence type="ECO:0000259" key="10">
    <source>
        <dbReference type="PROSITE" id="PS50850"/>
    </source>
</evidence>
<proteinExistence type="inferred from homology"/>
<evidence type="ECO:0000313" key="12">
    <source>
        <dbReference type="Proteomes" id="UP001201163"/>
    </source>
</evidence>
<feature type="transmembrane region" description="Helical" evidence="9">
    <location>
        <begin position="408"/>
        <end position="431"/>
    </location>
</feature>
<dbReference type="PANTHER" id="PTHR23503:SF8">
    <property type="entry name" value="FACILITATED GLUCOSE TRANSPORTER PROTEIN 1"/>
    <property type="match status" value="1"/>
</dbReference>
<dbReference type="PROSITE" id="PS50850">
    <property type="entry name" value="MFS"/>
    <property type="match status" value="1"/>
</dbReference>
<dbReference type="PRINTS" id="PR00171">
    <property type="entry name" value="SUGRTRNSPORT"/>
</dbReference>
<gene>
    <name evidence="11" type="ORF">EDB92DRAFT_1931956</name>
</gene>
<feature type="transmembrane region" description="Helical" evidence="9">
    <location>
        <begin position="311"/>
        <end position="334"/>
    </location>
</feature>
<evidence type="ECO:0000256" key="9">
    <source>
        <dbReference type="SAM" id="Phobius"/>
    </source>
</evidence>
<evidence type="ECO:0000313" key="11">
    <source>
        <dbReference type="EMBL" id="KAH9001429.1"/>
    </source>
</evidence>
<reference evidence="11" key="1">
    <citation type="submission" date="2022-01" db="EMBL/GenBank/DDBJ databases">
        <title>Comparative genomics reveals a dynamic genome evolution in the ectomycorrhizal milk-cap (Lactarius) mushrooms.</title>
        <authorList>
            <consortium name="DOE Joint Genome Institute"/>
            <person name="Lebreton A."/>
            <person name="Tang N."/>
            <person name="Kuo A."/>
            <person name="LaButti K."/>
            <person name="Drula E."/>
            <person name="Barry K."/>
            <person name="Clum A."/>
            <person name="Lipzen A."/>
            <person name="Mousain D."/>
            <person name="Ng V."/>
            <person name="Wang R."/>
            <person name="Wang X."/>
            <person name="Dai Y."/>
            <person name="Henrissat B."/>
            <person name="Grigoriev I.V."/>
            <person name="Guerin-Laguette A."/>
            <person name="Yu F."/>
            <person name="Martin F.M."/>
        </authorList>
    </citation>
    <scope>NUCLEOTIDE SEQUENCE</scope>
    <source>
        <strain evidence="11">QP</strain>
    </source>
</reference>
<feature type="transmembrane region" description="Helical" evidence="9">
    <location>
        <begin position="446"/>
        <end position="465"/>
    </location>
</feature>
<dbReference type="InterPro" id="IPR045263">
    <property type="entry name" value="GLUT"/>
</dbReference>
<comment type="subcellular location">
    <subcellularLocation>
        <location evidence="1">Membrane</location>
        <topology evidence="1">Multi-pass membrane protein</topology>
    </subcellularLocation>
</comment>
<dbReference type="InterPro" id="IPR020846">
    <property type="entry name" value="MFS_dom"/>
</dbReference>
<evidence type="ECO:0000256" key="2">
    <source>
        <dbReference type="ARBA" id="ARBA00010992"/>
    </source>
</evidence>
<feature type="domain" description="Major facilitator superfamily (MFS) profile" evidence="10">
    <location>
        <begin position="17"/>
        <end position="469"/>
    </location>
</feature>
<accession>A0AAD4LVG6</accession>
<name>A0AAD4LVG6_9AGAM</name>
<dbReference type="Gene3D" id="1.20.1250.20">
    <property type="entry name" value="MFS general substrate transporter like domains"/>
    <property type="match status" value="1"/>
</dbReference>
<dbReference type="GO" id="GO:0016020">
    <property type="term" value="C:membrane"/>
    <property type="evidence" value="ECO:0007669"/>
    <property type="project" value="UniProtKB-SubCell"/>
</dbReference>
<comment type="caution">
    <text evidence="11">The sequence shown here is derived from an EMBL/GenBank/DDBJ whole genome shotgun (WGS) entry which is preliminary data.</text>
</comment>
<feature type="transmembrane region" description="Helical" evidence="9">
    <location>
        <begin position="341"/>
        <end position="361"/>
    </location>
</feature>